<dbReference type="AlphaFoldDB" id="A0A940MI69"/>
<name>A0A940MI69_9ACTN</name>
<dbReference type="EMBL" id="JAGIQL010000175">
    <property type="protein sequence ID" value="MBP0461293.1"/>
    <property type="molecule type" value="Genomic_DNA"/>
</dbReference>
<dbReference type="Proteomes" id="UP000670475">
    <property type="component" value="Unassembled WGS sequence"/>
</dbReference>
<dbReference type="SUPFAM" id="SSF51735">
    <property type="entry name" value="NAD(P)-binding Rossmann-fold domains"/>
    <property type="match status" value="1"/>
</dbReference>
<organism evidence="2 3">
    <name type="scientific">Streptomyces montanisoli</name>
    <dbReference type="NCBI Taxonomy" id="2798581"/>
    <lineage>
        <taxon>Bacteria</taxon>
        <taxon>Bacillati</taxon>
        <taxon>Actinomycetota</taxon>
        <taxon>Actinomycetes</taxon>
        <taxon>Kitasatosporales</taxon>
        <taxon>Streptomycetaceae</taxon>
        <taxon>Streptomyces</taxon>
    </lineage>
</organism>
<dbReference type="RefSeq" id="WP_209344443.1">
    <property type="nucleotide sequence ID" value="NZ_JAGIQL010000175.1"/>
</dbReference>
<dbReference type="Gene3D" id="3.40.50.720">
    <property type="entry name" value="NAD(P)-binding Rossmann-like Domain"/>
    <property type="match status" value="1"/>
</dbReference>
<comment type="caution">
    <text evidence="2">The sequence shown here is derived from an EMBL/GenBank/DDBJ whole genome shotgun (WGS) entry which is preliminary data.</text>
</comment>
<evidence type="ECO:0000313" key="3">
    <source>
        <dbReference type="Proteomes" id="UP000670475"/>
    </source>
</evidence>
<dbReference type="InterPro" id="IPR001509">
    <property type="entry name" value="Epimerase_deHydtase"/>
</dbReference>
<dbReference type="Pfam" id="PF01370">
    <property type="entry name" value="Epimerase"/>
    <property type="match status" value="1"/>
</dbReference>
<dbReference type="InterPro" id="IPR050177">
    <property type="entry name" value="Lipid_A_modif_metabolic_enz"/>
</dbReference>
<evidence type="ECO:0000313" key="2">
    <source>
        <dbReference type="EMBL" id="MBP0461293.1"/>
    </source>
</evidence>
<keyword evidence="3" id="KW-1185">Reference proteome</keyword>
<sequence length="361" mass="37704">MSENAPSHTAGPEAQAAPTFAVLGATGFVGRHVCRALGASGARVIGLSRSGTSVPGTTTSMRADLGEPAAPARLAALLDEEGVDAVVNAAGAVWGVSDDQLHDVNVELTRRLVDAVAATDRAPRLVHLGSVHEYGQVPHGAGITEDRTPRPVNPYGRSKLLGTEVVLRAARQGLVDAVVLRIVNVYGPNAPRGSLLGMIAHHLAEVGRCRRAGAPEPVLRLAPLRAHRDFVDVRDVADAVGAAARAPLPPAGPAGDGQRLINIGRGTALDVRRLVDRLIELSGVEASVVEERSDDGLRGDVEWQQVDIARARELLRWRPRRDLDESLRDLLASAFAPAPPPAAAPAPALAQALSPALAPAL</sequence>
<protein>
    <submittedName>
        <fullName evidence="2">NAD(P)-dependent oxidoreductase</fullName>
    </submittedName>
</protein>
<accession>A0A940MI69</accession>
<gene>
    <name evidence="2" type="ORF">JFN87_28095</name>
</gene>
<dbReference type="InterPro" id="IPR036291">
    <property type="entry name" value="NAD(P)-bd_dom_sf"/>
</dbReference>
<dbReference type="PANTHER" id="PTHR43245:SF55">
    <property type="entry name" value="NAD(P)-BINDING DOMAIN-CONTAINING PROTEIN"/>
    <property type="match status" value="1"/>
</dbReference>
<dbReference type="PANTHER" id="PTHR43245">
    <property type="entry name" value="BIFUNCTIONAL POLYMYXIN RESISTANCE PROTEIN ARNA"/>
    <property type="match status" value="1"/>
</dbReference>
<proteinExistence type="predicted"/>
<feature type="domain" description="NAD-dependent epimerase/dehydratase" evidence="1">
    <location>
        <begin position="22"/>
        <end position="247"/>
    </location>
</feature>
<evidence type="ECO:0000259" key="1">
    <source>
        <dbReference type="Pfam" id="PF01370"/>
    </source>
</evidence>
<reference evidence="2" key="1">
    <citation type="submission" date="2021-03" db="EMBL/GenBank/DDBJ databases">
        <title>Whole genome sequence of Streptomyces bomunensis MMS17-BM035.</title>
        <authorList>
            <person name="Lee J.H."/>
        </authorList>
    </citation>
    <scope>NUCLEOTIDE SEQUENCE</scope>
    <source>
        <strain evidence="2">MMS17-BM035</strain>
    </source>
</reference>